<dbReference type="STRING" id="70996.SE18_22295"/>
<evidence type="ECO:0000313" key="3">
    <source>
        <dbReference type="Proteomes" id="UP000050277"/>
    </source>
</evidence>
<accession>A0A0P6Y7M2</accession>
<organism evidence="2 3">
    <name type="scientific">Herpetosiphon geysericola</name>
    <dbReference type="NCBI Taxonomy" id="70996"/>
    <lineage>
        <taxon>Bacteria</taxon>
        <taxon>Bacillati</taxon>
        <taxon>Chloroflexota</taxon>
        <taxon>Chloroflexia</taxon>
        <taxon>Herpetosiphonales</taxon>
        <taxon>Herpetosiphonaceae</taxon>
        <taxon>Herpetosiphon</taxon>
    </lineage>
</organism>
<gene>
    <name evidence="2" type="ORF">SE18_22295</name>
</gene>
<protein>
    <recommendedName>
        <fullName evidence="1">Aminotransferase class I/classII large domain-containing protein</fullName>
    </recommendedName>
</protein>
<evidence type="ECO:0000313" key="2">
    <source>
        <dbReference type="EMBL" id="KPL81382.1"/>
    </source>
</evidence>
<reference evidence="2 3" key="1">
    <citation type="submission" date="2015-07" db="EMBL/GenBank/DDBJ databases">
        <title>Whole genome sequence of Herpetosiphon geysericola DSM 7119.</title>
        <authorList>
            <person name="Hemp J."/>
            <person name="Ward L.M."/>
            <person name="Pace L.A."/>
            <person name="Fischer W.W."/>
        </authorList>
    </citation>
    <scope>NUCLEOTIDE SEQUENCE [LARGE SCALE GENOMIC DNA]</scope>
    <source>
        <strain evidence="2 3">DSM 7119</strain>
    </source>
</reference>
<dbReference type="InterPro" id="IPR015424">
    <property type="entry name" value="PyrdxlP-dep_Trfase"/>
</dbReference>
<evidence type="ECO:0000259" key="1">
    <source>
        <dbReference type="Pfam" id="PF00155"/>
    </source>
</evidence>
<dbReference type="GO" id="GO:0030170">
    <property type="term" value="F:pyridoxal phosphate binding"/>
    <property type="evidence" value="ECO:0007669"/>
    <property type="project" value="InterPro"/>
</dbReference>
<dbReference type="Proteomes" id="UP000050277">
    <property type="component" value="Unassembled WGS sequence"/>
</dbReference>
<dbReference type="AlphaFoldDB" id="A0A0P6Y7M2"/>
<dbReference type="CDD" id="cd00609">
    <property type="entry name" value="AAT_like"/>
    <property type="match status" value="1"/>
</dbReference>
<dbReference type="PANTHER" id="PTHR43510:SF1">
    <property type="entry name" value="AMINOTRANSFERASE FUNCTION, HYPOTHETICAL (EUROFUNG)"/>
    <property type="match status" value="1"/>
</dbReference>
<dbReference type="OrthoDB" id="9802328at2"/>
<comment type="caution">
    <text evidence="2">The sequence shown here is derived from an EMBL/GenBank/DDBJ whole genome shotgun (WGS) entry which is preliminary data.</text>
</comment>
<dbReference type="PANTHER" id="PTHR43510">
    <property type="entry name" value="AMINOTRANSFERASE FUNCTION, HYPOTHETICAL (EUROFUNG)"/>
    <property type="match status" value="1"/>
</dbReference>
<keyword evidence="3" id="KW-1185">Reference proteome</keyword>
<dbReference type="InterPro" id="IPR015422">
    <property type="entry name" value="PyrdxlP-dep_Trfase_small"/>
</dbReference>
<dbReference type="RefSeq" id="WP_054536669.1">
    <property type="nucleotide sequence ID" value="NZ_LGKP01000035.1"/>
</dbReference>
<name>A0A0P6Y7M2_9CHLR</name>
<dbReference type="Gene3D" id="3.90.1150.10">
    <property type="entry name" value="Aspartate Aminotransferase, domain 1"/>
    <property type="match status" value="1"/>
</dbReference>
<dbReference type="Gene3D" id="3.40.640.10">
    <property type="entry name" value="Type I PLP-dependent aspartate aminotransferase-like (Major domain)"/>
    <property type="match status" value="1"/>
</dbReference>
<dbReference type="EMBL" id="LGKP01000035">
    <property type="protein sequence ID" value="KPL81382.1"/>
    <property type="molecule type" value="Genomic_DNA"/>
</dbReference>
<sequence>MAQPQPHYLEWAKQQPTSAILSNSSVYLPSVRNAIQQQLTDPVSFEAAQQANPWGHPRLQQALQAWYKSSYAPLIVAGASSALAVVCQALLQPGDHAVIETPHYEPFQRCVLARGATWSACPRDSSCEFELGQLATSITPRTKLVLISNLHNPSSSLSTKNQLLALQQTLNQTTDRLGLTPLPIVVDEIYWHLVAQPEFGSVAELGAQWISINSLSKVYGLSMLRCGWIMAAPPMLAQLRPAYLDLINIGSPLTEYLAASVIEHLPSYQMQAQRHVAANRQLLQVTLQPFIEREVLCGALPTVGCTYFPSLKLPVSQMQQLAGLTGCVPGAFFGPAYHQHVRLGFGGDSAAVAMGLELFQQTLCRLIQH</sequence>
<dbReference type="InterPro" id="IPR015421">
    <property type="entry name" value="PyrdxlP-dep_Trfase_major"/>
</dbReference>
<dbReference type="Pfam" id="PF00155">
    <property type="entry name" value="Aminotran_1_2"/>
    <property type="match status" value="1"/>
</dbReference>
<dbReference type="SUPFAM" id="SSF53383">
    <property type="entry name" value="PLP-dependent transferases"/>
    <property type="match status" value="1"/>
</dbReference>
<dbReference type="InterPro" id="IPR004839">
    <property type="entry name" value="Aminotransferase_I/II_large"/>
</dbReference>
<proteinExistence type="predicted"/>
<feature type="domain" description="Aminotransferase class I/classII large" evidence="1">
    <location>
        <begin position="29"/>
        <end position="285"/>
    </location>
</feature>